<dbReference type="GO" id="GO:0005634">
    <property type="term" value="C:nucleus"/>
    <property type="evidence" value="ECO:0007669"/>
    <property type="project" value="UniProtKB-SubCell"/>
</dbReference>
<evidence type="ECO:0000256" key="1">
    <source>
        <dbReference type="ARBA" id="ARBA00004123"/>
    </source>
</evidence>
<keyword evidence="9" id="KW-1185">Reference proteome</keyword>
<gene>
    <name evidence="8" type="ORF">AK830_g8244</name>
</gene>
<evidence type="ECO:0000256" key="2">
    <source>
        <dbReference type="ARBA" id="ARBA00011245"/>
    </source>
</evidence>
<evidence type="ECO:0000256" key="4">
    <source>
        <dbReference type="ARBA" id="ARBA00022801"/>
    </source>
</evidence>
<accession>A0A0P7B8H3</accession>
<dbReference type="AlphaFoldDB" id="A0A0P7B8H3"/>
<comment type="caution">
    <text evidence="8">The sequence shown here is derived from an EMBL/GenBank/DDBJ whole genome shotgun (WGS) entry which is preliminary data.</text>
</comment>
<dbReference type="InterPro" id="IPR015021">
    <property type="entry name" value="C11orf54_DUF1907"/>
</dbReference>
<dbReference type="PANTHER" id="PTHR13204">
    <property type="entry name" value="PTD012 PROTEIN"/>
    <property type="match status" value="1"/>
</dbReference>
<dbReference type="GO" id="GO:0008270">
    <property type="term" value="F:zinc ion binding"/>
    <property type="evidence" value="ECO:0007669"/>
    <property type="project" value="TreeGrafter"/>
</dbReference>
<comment type="subcellular location">
    <subcellularLocation>
        <location evidence="1">Nucleus</location>
    </subcellularLocation>
</comment>
<dbReference type="SUPFAM" id="SSF117856">
    <property type="entry name" value="AF0104/ALDC/Ptd012-like"/>
    <property type="match status" value="1"/>
</dbReference>
<keyword evidence="6" id="KW-0539">Nucleus</keyword>
<protein>
    <recommendedName>
        <fullName evidence="7">DUF1907 domain-containing protein</fullName>
    </recommendedName>
</protein>
<evidence type="ECO:0000256" key="3">
    <source>
        <dbReference type="ARBA" id="ARBA00022723"/>
    </source>
</evidence>
<evidence type="ECO:0000259" key="7">
    <source>
        <dbReference type="SMART" id="SM01168"/>
    </source>
</evidence>
<reference evidence="8 9" key="1">
    <citation type="submission" date="2015-09" db="EMBL/GenBank/DDBJ databases">
        <title>Draft genome of a European isolate of the apple canker pathogen Neonectria ditissima.</title>
        <authorList>
            <person name="Gomez-Cortecero A."/>
            <person name="Harrison R.J."/>
            <person name="Armitage A.D."/>
        </authorList>
    </citation>
    <scope>NUCLEOTIDE SEQUENCE [LARGE SCALE GENOMIC DNA]</scope>
    <source>
        <strain evidence="8 9">R09/05</strain>
    </source>
</reference>
<keyword evidence="5" id="KW-0862">Zinc</keyword>
<name>A0A0P7B8H3_9HYPO</name>
<comment type="subunit">
    <text evidence="2">Monomer.</text>
</comment>
<evidence type="ECO:0000313" key="8">
    <source>
        <dbReference type="EMBL" id="KPM38317.1"/>
    </source>
</evidence>
<dbReference type="OrthoDB" id="5119241at2759"/>
<dbReference type="PANTHER" id="PTHR13204:SF1">
    <property type="entry name" value="ESTER HYDROLASE C11ORF54"/>
    <property type="match status" value="1"/>
</dbReference>
<dbReference type="Proteomes" id="UP000050424">
    <property type="component" value="Unassembled WGS sequence"/>
</dbReference>
<dbReference type="SMART" id="SM01168">
    <property type="entry name" value="DUF1907"/>
    <property type="match status" value="1"/>
</dbReference>
<evidence type="ECO:0000256" key="5">
    <source>
        <dbReference type="ARBA" id="ARBA00022833"/>
    </source>
</evidence>
<keyword evidence="4" id="KW-0378">Hydrolase</keyword>
<feature type="domain" description="DUF1907" evidence="7">
    <location>
        <begin position="24"/>
        <end position="314"/>
    </location>
</feature>
<dbReference type="EMBL" id="LKCW01000137">
    <property type="protein sequence ID" value="KPM38317.1"/>
    <property type="molecule type" value="Genomic_DNA"/>
</dbReference>
<keyword evidence="3" id="KW-0479">Metal-binding</keyword>
<sequence length="320" mass="34044">MPLSSLPITKLALSPPPLSDLATAIAAGLRTNFTTSTVSVSTPPDLRNAPFFLAGPGLSGNARVADIGGVQNLRPTPNLDAKYDLLGIARLMGMSDEGGLLVGAGAGPFHHLGYNSELMPNIAYGSASDGVINNCTHYAKITQDGGVRCEKIGESVGFALMANLFGCDGETGPILHVTARGRKARQSFTESIRAGIRAVYGDKLVSLGGVFVIHKGKTKLHVMPDFSDKPLRSPDDLDGWLRYFDTDPPLVCLSVFHSGDDGDLGLRMEHTHCFAGEGGAVDCRGGHYHGDVDETMQDVEYEAWFNVGEVLYRIGQPDGE</sequence>
<dbReference type="Pfam" id="PF08925">
    <property type="entry name" value="DUF1907"/>
    <property type="match status" value="1"/>
</dbReference>
<evidence type="ECO:0000313" key="9">
    <source>
        <dbReference type="Proteomes" id="UP000050424"/>
    </source>
</evidence>
<evidence type="ECO:0000256" key="6">
    <source>
        <dbReference type="ARBA" id="ARBA00023242"/>
    </source>
</evidence>
<organism evidence="8 9">
    <name type="scientific">Neonectria ditissima</name>
    <dbReference type="NCBI Taxonomy" id="78410"/>
    <lineage>
        <taxon>Eukaryota</taxon>
        <taxon>Fungi</taxon>
        <taxon>Dikarya</taxon>
        <taxon>Ascomycota</taxon>
        <taxon>Pezizomycotina</taxon>
        <taxon>Sordariomycetes</taxon>
        <taxon>Hypocreomycetidae</taxon>
        <taxon>Hypocreales</taxon>
        <taxon>Nectriaceae</taxon>
        <taxon>Neonectria</taxon>
    </lineage>
</organism>
<proteinExistence type="predicted"/>
<dbReference type="GO" id="GO:0016788">
    <property type="term" value="F:hydrolase activity, acting on ester bonds"/>
    <property type="evidence" value="ECO:0007669"/>
    <property type="project" value="TreeGrafter"/>
</dbReference>
<dbReference type="CDD" id="cd17298">
    <property type="entry name" value="DUF1907"/>
    <property type="match status" value="1"/>
</dbReference>